<evidence type="ECO:0000313" key="1">
    <source>
        <dbReference type="EMBL" id="OBZ85295.1"/>
    </source>
</evidence>
<dbReference type="Proteomes" id="UP000093000">
    <property type="component" value="Unassembled WGS sequence"/>
</dbReference>
<dbReference type="OrthoDB" id="2263325at2759"/>
<dbReference type="InParanoid" id="A0A1C7N839"/>
<dbReference type="EMBL" id="LUGH01000412">
    <property type="protein sequence ID" value="OBZ85295.1"/>
    <property type="molecule type" value="Genomic_DNA"/>
</dbReference>
<keyword evidence="2" id="KW-1185">Reference proteome</keyword>
<dbReference type="AlphaFoldDB" id="A0A1C7N839"/>
<feature type="non-terminal residue" evidence="1">
    <location>
        <position position="1"/>
    </location>
</feature>
<evidence type="ECO:0000313" key="2">
    <source>
        <dbReference type="Proteomes" id="UP000093000"/>
    </source>
</evidence>
<comment type="caution">
    <text evidence="1">The sequence shown here is derived from an EMBL/GenBank/DDBJ whole genome shotgun (WGS) entry which is preliminary data.</text>
</comment>
<name>A0A1C7N839_9FUNG</name>
<organism evidence="1 2">
    <name type="scientific">Choanephora cucurbitarum</name>
    <dbReference type="NCBI Taxonomy" id="101091"/>
    <lineage>
        <taxon>Eukaryota</taxon>
        <taxon>Fungi</taxon>
        <taxon>Fungi incertae sedis</taxon>
        <taxon>Mucoromycota</taxon>
        <taxon>Mucoromycotina</taxon>
        <taxon>Mucoromycetes</taxon>
        <taxon>Mucorales</taxon>
        <taxon>Mucorineae</taxon>
        <taxon>Choanephoraceae</taxon>
        <taxon>Choanephoroideae</taxon>
        <taxon>Choanephora</taxon>
    </lineage>
</organism>
<proteinExistence type="predicted"/>
<sequence>WKHTLALEEPDRQETCSVTLSDVLADQQGWIHAECQVHQDSDSHVTLTTENTTLHLKARCSAETTMFINLVRFHQQSITPIPALVPTLSLTQCIECHRQSIMHHLSEIERMKTRLNQSKQAITSYSDKLIHLNQQSLENIPPLRHSLFERLLYSVQSQLSYSTLKLESHQQRMDHLQDSMSRHTSFLKGSRQRYEQIRSRFRNHRWQPYFLCK</sequence>
<accession>A0A1C7N839</accession>
<reference evidence="1 2" key="1">
    <citation type="submission" date="2016-03" db="EMBL/GenBank/DDBJ databases">
        <title>Choanephora cucurbitarum.</title>
        <authorList>
            <person name="Min B."/>
            <person name="Park H."/>
            <person name="Park J.-H."/>
            <person name="Shin H.-D."/>
            <person name="Choi I.-G."/>
        </authorList>
    </citation>
    <scope>NUCLEOTIDE SEQUENCE [LARGE SCALE GENOMIC DNA]</scope>
    <source>
        <strain evidence="1 2">KUS-F28377</strain>
    </source>
</reference>
<gene>
    <name evidence="1" type="ORF">A0J61_06657</name>
</gene>
<protein>
    <submittedName>
        <fullName evidence="1">Uncharacterized protein</fullName>
    </submittedName>
</protein>